<name>A0A8S1BP59_ARCPL</name>
<dbReference type="AlphaFoldDB" id="A0A8S1BP59"/>
<reference evidence="1 2" key="1">
    <citation type="submission" date="2020-04" db="EMBL/GenBank/DDBJ databases">
        <authorList>
            <person name="Wallbank WR R."/>
            <person name="Pardo Diaz C."/>
            <person name="Kozak K."/>
            <person name="Martin S."/>
            <person name="Jiggins C."/>
            <person name="Moest M."/>
            <person name="Warren A I."/>
            <person name="Byers J.R.P. K."/>
            <person name="Montejo-Kovacevich G."/>
            <person name="Yen C E."/>
        </authorList>
    </citation>
    <scope>NUCLEOTIDE SEQUENCE [LARGE SCALE GENOMIC DNA]</scope>
</reference>
<comment type="caution">
    <text evidence="1">The sequence shown here is derived from an EMBL/GenBank/DDBJ whole genome shotgun (WGS) entry which is preliminary data.</text>
</comment>
<evidence type="ECO:0000313" key="1">
    <source>
        <dbReference type="EMBL" id="CAB3258833.1"/>
    </source>
</evidence>
<proteinExistence type="predicted"/>
<protein>
    <submittedName>
        <fullName evidence="1">Uncharacterized protein</fullName>
    </submittedName>
</protein>
<dbReference type="EMBL" id="CADEBC010000602">
    <property type="protein sequence ID" value="CAB3258833.1"/>
    <property type="molecule type" value="Genomic_DNA"/>
</dbReference>
<accession>A0A8S1BP59</accession>
<organism evidence="1 2">
    <name type="scientific">Arctia plantaginis</name>
    <name type="common">Wood tiger moth</name>
    <name type="synonym">Phalaena plantaginis</name>
    <dbReference type="NCBI Taxonomy" id="874455"/>
    <lineage>
        <taxon>Eukaryota</taxon>
        <taxon>Metazoa</taxon>
        <taxon>Ecdysozoa</taxon>
        <taxon>Arthropoda</taxon>
        <taxon>Hexapoda</taxon>
        <taxon>Insecta</taxon>
        <taxon>Pterygota</taxon>
        <taxon>Neoptera</taxon>
        <taxon>Endopterygota</taxon>
        <taxon>Lepidoptera</taxon>
        <taxon>Glossata</taxon>
        <taxon>Ditrysia</taxon>
        <taxon>Noctuoidea</taxon>
        <taxon>Erebidae</taxon>
        <taxon>Arctiinae</taxon>
        <taxon>Arctia</taxon>
    </lineage>
</organism>
<evidence type="ECO:0000313" key="2">
    <source>
        <dbReference type="Proteomes" id="UP000494106"/>
    </source>
</evidence>
<gene>
    <name evidence="1" type="ORF">APLA_LOCUS16696</name>
</gene>
<keyword evidence="2" id="KW-1185">Reference proteome</keyword>
<dbReference type="Proteomes" id="UP000494106">
    <property type="component" value="Unassembled WGS sequence"/>
</dbReference>
<sequence length="95" mass="10261">MFIPLRKTTARAPAICAVDTVIRDVQSTLVKFIIVLTQEGNVGSQIQTTLKKNACADAGKSVRSKSMTVSNNMSQAPQVVSTLTVIKKRMGIIQI</sequence>